<dbReference type="CDD" id="cd00167">
    <property type="entry name" value="SANT"/>
    <property type="match status" value="1"/>
</dbReference>
<dbReference type="OrthoDB" id="245789at2759"/>
<name>A0A422PH65_9TRYP</name>
<dbReference type="EMBL" id="MKKU01000275">
    <property type="protein sequence ID" value="RNF17033.1"/>
    <property type="molecule type" value="Genomic_DNA"/>
</dbReference>
<accession>A0A422PH65</accession>
<comment type="caution">
    <text evidence="1">The sequence shown here is derived from an EMBL/GenBank/DDBJ whole genome shotgun (WGS) entry which is preliminary data.</text>
</comment>
<dbReference type="RefSeq" id="XP_029228013.1">
    <property type="nucleotide sequence ID" value="XM_029371870.1"/>
</dbReference>
<keyword evidence="2" id="KW-1185">Reference proteome</keyword>
<dbReference type="InterPro" id="IPR001005">
    <property type="entry name" value="SANT/Myb"/>
</dbReference>
<organism evidence="1 2">
    <name type="scientific">Trypanosoma conorhini</name>
    <dbReference type="NCBI Taxonomy" id="83891"/>
    <lineage>
        <taxon>Eukaryota</taxon>
        <taxon>Discoba</taxon>
        <taxon>Euglenozoa</taxon>
        <taxon>Kinetoplastea</taxon>
        <taxon>Metakinetoplastina</taxon>
        <taxon>Trypanosomatida</taxon>
        <taxon>Trypanosomatidae</taxon>
        <taxon>Trypanosoma</taxon>
    </lineage>
</organism>
<dbReference type="GeneID" id="40318576"/>
<dbReference type="AlphaFoldDB" id="A0A422PH65"/>
<gene>
    <name evidence="1" type="ORF">Tco025E_04965</name>
</gene>
<proteinExistence type="predicted"/>
<evidence type="ECO:0000313" key="1">
    <source>
        <dbReference type="EMBL" id="RNF17033.1"/>
    </source>
</evidence>
<sequence length="373" mass="41351">MVGTAITLEAVDEALEANRRLQAELQQKWRQLRGAQSRIADLLLALCKSLHTSKVRGRVVMKRDRVNAATATAYFDTYLRSTKECSPFRVAGFYAERGCLRYASLPLAPDEVRWNEAKEAFPPPFAPLLLTTKQDLSPEKMAERAWSKEEDEALIAAVRGYAGNPCGANFWKALAVSGCSRFEIASRYVALKGIRRINFVAPHRAAFQLSDEERTAAVKEAVRCHVGDGAETFAAFSEFLAAAARRRACMAEVAGEAVNPFPPYVWELRHNFNRLAEPFVQEASRSVAHLAVRGGSGATLSQRDEEQNDTTPSLVDCAACLLAFKAKLFGKSSLLWEIVRIFLPGCGNDLPSGWHKMQLSVLEESLQKQQQTK</sequence>
<protein>
    <submittedName>
        <fullName evidence="1">Small nuclear RNA activating protein 2</fullName>
    </submittedName>
</protein>
<dbReference type="Proteomes" id="UP000284403">
    <property type="component" value="Unassembled WGS sequence"/>
</dbReference>
<reference evidence="1 2" key="1">
    <citation type="journal article" date="2018" name="BMC Genomics">
        <title>Genomic comparison of Trypanosoma conorhini and Trypanosoma rangeli to Trypanosoma cruzi strains of high and low virulence.</title>
        <authorList>
            <person name="Bradwell K.R."/>
            <person name="Koparde V.N."/>
            <person name="Matveyev A.V."/>
            <person name="Serrano M.G."/>
            <person name="Alves J.M."/>
            <person name="Parikh H."/>
            <person name="Huang B."/>
            <person name="Lee V."/>
            <person name="Espinosa-Alvarez O."/>
            <person name="Ortiz P.A."/>
            <person name="Costa-Martins A.G."/>
            <person name="Teixeira M.M."/>
            <person name="Buck G.A."/>
        </authorList>
    </citation>
    <scope>NUCLEOTIDE SEQUENCE [LARGE SCALE GENOMIC DNA]</scope>
    <source>
        <strain evidence="1 2">025E</strain>
    </source>
</reference>
<evidence type="ECO:0000313" key="2">
    <source>
        <dbReference type="Proteomes" id="UP000284403"/>
    </source>
</evidence>